<sequence length="471" mass="53391">MKLKNISNLLTKEQVKADKQLVTEIQLNLKSLGLYPGGKLIDGDYGPMTEGAVKQFCQAMDLPLLRFDKNFAWKLLITKQLPFILQTANNQESIFQKLLATGRKTRLSGDDVAAFLHRDIKNSTYINQIKEYSNRLAAKYETQSINSTYNNYHQRGIIPNIENQSLNFLNSEITEACVCIGQFDSEQIKTRWLGKNALTKNQFWSATKIIPTLNVVCAANSKYGRLDIENCYLNNKYNFQDIVLDIVSYQNKIASSNSAAAMLKRFQTPLDLENWLKSITGNQQLEFRSGYGETPFISQPSLFDKLTGKQILNAAPTGLEIDKNYLSAYDLTRLMSMLGWHLHINQSARLPGAQWHSLKDIIYAMGHDKARYAEVALETLGLEKTILNPVIFSKLGYGYSNSRNKFEITYTAFLQFIDERFKTGTQLGKLRTLAMTLRGVTNPGNNKWAELDARMAAGVTEIIRKIVTEEI</sequence>
<dbReference type="EMBL" id="AP018227">
    <property type="protein sequence ID" value="BAY86295.1"/>
    <property type="molecule type" value="Genomic_DNA"/>
</dbReference>
<dbReference type="Gene3D" id="1.10.101.10">
    <property type="entry name" value="PGBD-like superfamily/PGBD"/>
    <property type="match status" value="1"/>
</dbReference>
<keyword evidence="3" id="KW-1185">Reference proteome</keyword>
<dbReference type="Pfam" id="PF01471">
    <property type="entry name" value="PG_binding_1"/>
    <property type="match status" value="1"/>
</dbReference>
<reference evidence="2 3" key="1">
    <citation type="submission" date="2017-06" db="EMBL/GenBank/DDBJ databases">
        <title>Genome sequencing of cyanobaciteial culture collection at National Institute for Environmental Studies (NIES).</title>
        <authorList>
            <person name="Hirose Y."/>
            <person name="Shimura Y."/>
            <person name="Fujisawa T."/>
            <person name="Nakamura Y."/>
            <person name="Kawachi M."/>
        </authorList>
    </citation>
    <scope>NUCLEOTIDE SEQUENCE [LARGE SCALE GENOMIC DNA]</scope>
    <source>
        <strain evidence="2 3">NIES-267</strain>
    </source>
</reference>
<dbReference type="SUPFAM" id="SSF47090">
    <property type="entry name" value="PGBD-like"/>
    <property type="match status" value="1"/>
</dbReference>
<gene>
    <name evidence="2" type="ORF">NIES267_58010</name>
</gene>
<dbReference type="AlphaFoldDB" id="A0A1Z4LYH3"/>
<dbReference type="InterPro" id="IPR036366">
    <property type="entry name" value="PGBDSf"/>
</dbReference>
<proteinExistence type="predicted"/>
<dbReference type="InterPro" id="IPR036365">
    <property type="entry name" value="PGBD-like_sf"/>
</dbReference>
<dbReference type="OrthoDB" id="440269at2"/>
<evidence type="ECO:0000313" key="2">
    <source>
        <dbReference type="EMBL" id="BAY86295.1"/>
    </source>
</evidence>
<protein>
    <recommendedName>
        <fullName evidence="1">Peptidoglycan binding-like domain-containing protein</fullName>
    </recommendedName>
</protein>
<evidence type="ECO:0000259" key="1">
    <source>
        <dbReference type="Pfam" id="PF01471"/>
    </source>
</evidence>
<accession>A0A1Z4LYH3</accession>
<feature type="domain" description="Peptidoglycan binding-like" evidence="1">
    <location>
        <begin position="20"/>
        <end position="63"/>
    </location>
</feature>
<organism evidence="2 3">
    <name type="scientific">Calothrix parasitica NIES-267</name>
    <dbReference type="NCBI Taxonomy" id="1973488"/>
    <lineage>
        <taxon>Bacteria</taxon>
        <taxon>Bacillati</taxon>
        <taxon>Cyanobacteriota</taxon>
        <taxon>Cyanophyceae</taxon>
        <taxon>Nostocales</taxon>
        <taxon>Calotrichaceae</taxon>
        <taxon>Calothrix</taxon>
    </lineage>
</organism>
<dbReference type="InterPro" id="IPR002477">
    <property type="entry name" value="Peptidoglycan-bd-like"/>
</dbReference>
<dbReference type="Proteomes" id="UP000218418">
    <property type="component" value="Chromosome"/>
</dbReference>
<evidence type="ECO:0000313" key="3">
    <source>
        <dbReference type="Proteomes" id="UP000218418"/>
    </source>
</evidence>
<name>A0A1Z4LYH3_9CYAN</name>